<dbReference type="VEuPathDB" id="FungiDB:PV07_12080"/>
<evidence type="ECO:0000313" key="3">
    <source>
        <dbReference type="Proteomes" id="UP000054466"/>
    </source>
</evidence>
<sequence length="156" mass="17581">MLILEYSYSAATANSFATFALATLTTSALSSSQRAVQILCVLLATDKIIPWENSGLRRLPLMAAHRAHSHAWILHLPTKSPLVPPQRIATTDYSGTNLLSRKLKLNKRRHNRSQTSNRLCPRQMSPVKKERSRKAVAHLEMVPLDVWLLETMLKDV</sequence>
<organism evidence="2 3">
    <name type="scientific">Cladophialophora immunda</name>
    <dbReference type="NCBI Taxonomy" id="569365"/>
    <lineage>
        <taxon>Eukaryota</taxon>
        <taxon>Fungi</taxon>
        <taxon>Dikarya</taxon>
        <taxon>Ascomycota</taxon>
        <taxon>Pezizomycotina</taxon>
        <taxon>Eurotiomycetes</taxon>
        <taxon>Chaetothyriomycetidae</taxon>
        <taxon>Chaetothyriales</taxon>
        <taxon>Herpotrichiellaceae</taxon>
        <taxon>Cladophialophora</taxon>
    </lineage>
</organism>
<dbReference type="RefSeq" id="XP_016244134.1">
    <property type="nucleotide sequence ID" value="XM_016399572.1"/>
</dbReference>
<protein>
    <submittedName>
        <fullName evidence="2">Uncharacterized protein</fullName>
    </submittedName>
</protein>
<dbReference type="EMBL" id="KN847046">
    <property type="protein sequence ID" value="KIW23919.1"/>
    <property type="molecule type" value="Genomic_DNA"/>
</dbReference>
<dbReference type="Proteomes" id="UP000054466">
    <property type="component" value="Unassembled WGS sequence"/>
</dbReference>
<evidence type="ECO:0000256" key="1">
    <source>
        <dbReference type="SAM" id="MobiDB-lite"/>
    </source>
</evidence>
<dbReference type="AlphaFoldDB" id="A0A0D2BXT4"/>
<keyword evidence="3" id="KW-1185">Reference proteome</keyword>
<dbReference type="RefSeq" id="XP_016244135.1">
    <property type="nucleotide sequence ID" value="XM_016399573.1"/>
</dbReference>
<reference evidence="2 3" key="1">
    <citation type="submission" date="2015-01" db="EMBL/GenBank/DDBJ databases">
        <title>The Genome Sequence of Cladophialophora immunda CBS83496.</title>
        <authorList>
            <consortium name="The Broad Institute Genomics Platform"/>
            <person name="Cuomo C."/>
            <person name="de Hoog S."/>
            <person name="Gorbushina A."/>
            <person name="Stielow B."/>
            <person name="Teixiera M."/>
            <person name="Abouelleil A."/>
            <person name="Chapman S.B."/>
            <person name="Priest M."/>
            <person name="Young S.K."/>
            <person name="Wortman J."/>
            <person name="Nusbaum C."/>
            <person name="Birren B."/>
        </authorList>
    </citation>
    <scope>NUCLEOTIDE SEQUENCE [LARGE SCALE GENOMIC DNA]</scope>
    <source>
        <strain evidence="2 3">CBS 83496</strain>
    </source>
</reference>
<evidence type="ECO:0000313" key="2">
    <source>
        <dbReference type="EMBL" id="KIW23918.1"/>
    </source>
</evidence>
<accession>A0A0D2BXT4</accession>
<dbReference type="EMBL" id="KN847046">
    <property type="protein sequence ID" value="KIW23918.1"/>
    <property type="molecule type" value="Genomic_DNA"/>
</dbReference>
<dbReference type="GeneID" id="27351274"/>
<gene>
    <name evidence="2" type="ORF">PV07_12080</name>
</gene>
<feature type="region of interest" description="Disordered" evidence="1">
    <location>
        <begin position="109"/>
        <end position="129"/>
    </location>
</feature>
<dbReference type="HOGENOM" id="CLU_1686380_0_0_1"/>
<name>A0A0D2BXT4_9EURO</name>
<proteinExistence type="predicted"/>